<protein>
    <recommendedName>
        <fullName evidence="7">Zn(2)-C6 fungal-type domain-containing protein</fullName>
    </recommendedName>
</protein>
<name>W2S5K7_CYPE1</name>
<dbReference type="GO" id="GO:0003677">
    <property type="term" value="F:DNA binding"/>
    <property type="evidence" value="ECO:0007669"/>
    <property type="project" value="UniProtKB-KW"/>
</dbReference>
<sequence>MARKNARTTDQSLDSARKKSWKPKVKTGCVTCKNRRVKCDENKPDCRRCSATGRKCEGYRFAGPGIGTSVWDHPWAHSWTPHAFALGPDDNSGFFPPGSLLQQPSVFVFDTAEEQQSFEFFQVYSVPEFTALFPPDLDFWCYSVLPISMMQPAVRHAVASLGALHRHFVEGDEAILSEDAVNTHLGRFGLLQYTQALKSFTQLAKSSALIDKVLALITSILIIHISSLQGYQQSSFRHLDKALDLFQDLKAQIASIGGTSYAVQMKALHAILLSLQTQARTMNCSEDLNRMGPLDAPSAERFSRADLPHFASLNDARDYYDTLLNDLQLFDQNLGIHAVGPAEDKFQNLVNRLTYGEEALVRLRTETMLLRNNHSGTALTIQLNSWILDLFLRAYPRLHVEGELAWDTYHSHFAKIVQLSQQILGAPDVQPHKGSLEDFESFLFENEHSVKPIFTAGHGVLGPLFVVAMHCREPRLRREALYLLFTNPRREGLWDSISAARVALQALKLEERLHQDLLSAGGNTGMAAVPNSLTPRTSTIPRACRVNDLDIQYTSARTASLQLKTEGRWHQLQKTSIISW</sequence>
<keyword evidence="6" id="KW-0539">Nucleus</keyword>
<dbReference type="GeneID" id="19978195"/>
<evidence type="ECO:0000313" key="9">
    <source>
        <dbReference type="Proteomes" id="UP000030752"/>
    </source>
</evidence>
<evidence type="ECO:0000313" key="8">
    <source>
        <dbReference type="EMBL" id="ETN43991.1"/>
    </source>
</evidence>
<dbReference type="EMBL" id="KB822716">
    <property type="protein sequence ID" value="ETN43991.1"/>
    <property type="molecule type" value="Genomic_DNA"/>
</dbReference>
<dbReference type="OrthoDB" id="2593732at2759"/>
<keyword evidence="2" id="KW-0862">Zinc</keyword>
<dbReference type="AlphaFoldDB" id="W2S5K7"/>
<organism evidence="8 9">
    <name type="scientific">Cyphellophora europaea (strain CBS 101466)</name>
    <name type="common">Phialophora europaea</name>
    <dbReference type="NCBI Taxonomy" id="1220924"/>
    <lineage>
        <taxon>Eukaryota</taxon>
        <taxon>Fungi</taxon>
        <taxon>Dikarya</taxon>
        <taxon>Ascomycota</taxon>
        <taxon>Pezizomycotina</taxon>
        <taxon>Eurotiomycetes</taxon>
        <taxon>Chaetothyriomycetidae</taxon>
        <taxon>Chaetothyriales</taxon>
        <taxon>Cyphellophoraceae</taxon>
        <taxon>Cyphellophora</taxon>
    </lineage>
</organism>
<dbReference type="RefSeq" id="XP_008713747.1">
    <property type="nucleotide sequence ID" value="XM_008715525.1"/>
</dbReference>
<evidence type="ECO:0000256" key="5">
    <source>
        <dbReference type="ARBA" id="ARBA00023163"/>
    </source>
</evidence>
<dbReference type="PROSITE" id="PS50048">
    <property type="entry name" value="ZN2_CY6_FUNGAL_2"/>
    <property type="match status" value="1"/>
</dbReference>
<evidence type="ECO:0000256" key="6">
    <source>
        <dbReference type="ARBA" id="ARBA00023242"/>
    </source>
</evidence>
<keyword evidence="9" id="KW-1185">Reference proteome</keyword>
<dbReference type="SMART" id="SM00066">
    <property type="entry name" value="GAL4"/>
    <property type="match status" value="1"/>
</dbReference>
<dbReference type="GO" id="GO:0008270">
    <property type="term" value="F:zinc ion binding"/>
    <property type="evidence" value="ECO:0007669"/>
    <property type="project" value="InterPro"/>
</dbReference>
<dbReference type="eggNOG" id="ENOG502SM93">
    <property type="taxonomic scope" value="Eukaryota"/>
</dbReference>
<dbReference type="VEuPathDB" id="FungiDB:HMPREF1541_10856"/>
<dbReference type="InParanoid" id="W2S5K7"/>
<dbReference type="Gene3D" id="4.10.240.10">
    <property type="entry name" value="Zn(2)-C6 fungal-type DNA-binding domain"/>
    <property type="match status" value="1"/>
</dbReference>
<dbReference type="PANTHER" id="PTHR36206">
    <property type="entry name" value="ASPERCRYPTIN BIOSYNTHESIS CLUSTER-SPECIFIC TRANSCRIPTION REGULATOR ATNN-RELATED"/>
    <property type="match status" value="1"/>
</dbReference>
<gene>
    <name evidence="8" type="ORF">HMPREF1541_10856</name>
</gene>
<evidence type="ECO:0000256" key="1">
    <source>
        <dbReference type="ARBA" id="ARBA00022723"/>
    </source>
</evidence>
<dbReference type="InterPro" id="IPR021858">
    <property type="entry name" value="Fun_TF"/>
</dbReference>
<dbReference type="Proteomes" id="UP000030752">
    <property type="component" value="Unassembled WGS sequence"/>
</dbReference>
<dbReference type="GO" id="GO:0000981">
    <property type="term" value="F:DNA-binding transcription factor activity, RNA polymerase II-specific"/>
    <property type="evidence" value="ECO:0007669"/>
    <property type="project" value="InterPro"/>
</dbReference>
<dbReference type="HOGENOM" id="CLU_011409_6_2_1"/>
<dbReference type="PROSITE" id="PS00463">
    <property type="entry name" value="ZN2_CY6_FUNGAL_1"/>
    <property type="match status" value="1"/>
</dbReference>
<keyword evidence="5" id="KW-0804">Transcription</keyword>
<reference evidence="8 9" key="1">
    <citation type="submission" date="2013-03" db="EMBL/GenBank/DDBJ databases">
        <title>The Genome Sequence of Phialophora europaea CBS 101466.</title>
        <authorList>
            <consortium name="The Broad Institute Genomics Platform"/>
            <person name="Cuomo C."/>
            <person name="de Hoog S."/>
            <person name="Gorbushina A."/>
            <person name="Walker B."/>
            <person name="Young S.K."/>
            <person name="Zeng Q."/>
            <person name="Gargeya S."/>
            <person name="Fitzgerald M."/>
            <person name="Haas B."/>
            <person name="Abouelleil A."/>
            <person name="Allen A.W."/>
            <person name="Alvarado L."/>
            <person name="Arachchi H.M."/>
            <person name="Berlin A.M."/>
            <person name="Chapman S.B."/>
            <person name="Gainer-Dewar J."/>
            <person name="Goldberg J."/>
            <person name="Griggs A."/>
            <person name="Gujja S."/>
            <person name="Hansen M."/>
            <person name="Howarth C."/>
            <person name="Imamovic A."/>
            <person name="Ireland A."/>
            <person name="Larimer J."/>
            <person name="McCowan C."/>
            <person name="Murphy C."/>
            <person name="Pearson M."/>
            <person name="Poon T.W."/>
            <person name="Priest M."/>
            <person name="Roberts A."/>
            <person name="Saif S."/>
            <person name="Shea T."/>
            <person name="Sisk P."/>
            <person name="Sykes S."/>
            <person name="Wortman J."/>
            <person name="Nusbaum C."/>
            <person name="Birren B."/>
        </authorList>
    </citation>
    <scope>NUCLEOTIDE SEQUENCE [LARGE SCALE GENOMIC DNA]</scope>
    <source>
        <strain evidence="8 9">CBS 101466</strain>
    </source>
</reference>
<dbReference type="CDD" id="cd00067">
    <property type="entry name" value="GAL4"/>
    <property type="match status" value="1"/>
</dbReference>
<keyword evidence="3" id="KW-0805">Transcription regulation</keyword>
<accession>W2S5K7</accession>
<dbReference type="SUPFAM" id="SSF57701">
    <property type="entry name" value="Zn2/Cys6 DNA-binding domain"/>
    <property type="match status" value="1"/>
</dbReference>
<dbReference type="PANTHER" id="PTHR36206:SF12">
    <property type="entry name" value="ASPERCRYPTIN BIOSYNTHESIS CLUSTER-SPECIFIC TRANSCRIPTION REGULATOR ATNN-RELATED"/>
    <property type="match status" value="1"/>
</dbReference>
<keyword evidence="4" id="KW-0238">DNA-binding</keyword>
<evidence type="ECO:0000256" key="2">
    <source>
        <dbReference type="ARBA" id="ARBA00022833"/>
    </source>
</evidence>
<evidence type="ECO:0000256" key="4">
    <source>
        <dbReference type="ARBA" id="ARBA00023125"/>
    </source>
</evidence>
<dbReference type="InterPro" id="IPR036864">
    <property type="entry name" value="Zn2-C6_fun-type_DNA-bd_sf"/>
</dbReference>
<dbReference type="InterPro" id="IPR052360">
    <property type="entry name" value="Transcr_Regulatory_Proteins"/>
</dbReference>
<evidence type="ECO:0000256" key="3">
    <source>
        <dbReference type="ARBA" id="ARBA00023015"/>
    </source>
</evidence>
<proteinExistence type="predicted"/>
<evidence type="ECO:0000259" key="7">
    <source>
        <dbReference type="PROSITE" id="PS50048"/>
    </source>
</evidence>
<dbReference type="InterPro" id="IPR001138">
    <property type="entry name" value="Zn2Cys6_DnaBD"/>
</dbReference>
<feature type="domain" description="Zn(2)-C6 fungal-type" evidence="7">
    <location>
        <begin position="28"/>
        <end position="56"/>
    </location>
</feature>
<dbReference type="Pfam" id="PF11951">
    <property type="entry name" value="Fungal_trans_2"/>
    <property type="match status" value="1"/>
</dbReference>
<dbReference type="Pfam" id="PF00172">
    <property type="entry name" value="Zn_clus"/>
    <property type="match status" value="1"/>
</dbReference>
<keyword evidence="1" id="KW-0479">Metal-binding</keyword>